<keyword evidence="2 5" id="KW-0547">Nucleotide-binding</keyword>
<proteinExistence type="inferred from homology"/>
<dbReference type="AlphaFoldDB" id="A0A1H8FA55"/>
<protein>
    <recommendedName>
        <fullName evidence="5 6">Dephospho-CoA kinase</fullName>
        <ecNumber evidence="5 6">2.7.1.24</ecNumber>
    </recommendedName>
    <alternativeName>
        <fullName evidence="5">Dephosphocoenzyme A kinase</fullName>
    </alternativeName>
</protein>
<keyword evidence="5" id="KW-0808">Transferase</keyword>
<dbReference type="Pfam" id="PF01121">
    <property type="entry name" value="CoaE"/>
    <property type="match status" value="1"/>
</dbReference>
<evidence type="ECO:0000256" key="7">
    <source>
        <dbReference type="SAM" id="MobiDB-lite"/>
    </source>
</evidence>
<dbReference type="PROSITE" id="PS51219">
    <property type="entry name" value="DPCK"/>
    <property type="match status" value="1"/>
</dbReference>
<keyword evidence="5 8" id="KW-0418">Kinase</keyword>
<dbReference type="EC" id="2.7.1.24" evidence="5 6"/>
<dbReference type="GO" id="GO:0004140">
    <property type="term" value="F:dephospho-CoA kinase activity"/>
    <property type="evidence" value="ECO:0007669"/>
    <property type="project" value="UniProtKB-UniRule"/>
</dbReference>
<dbReference type="Proteomes" id="UP000199531">
    <property type="component" value="Unassembled WGS sequence"/>
</dbReference>
<evidence type="ECO:0000313" key="9">
    <source>
        <dbReference type="Proteomes" id="UP000199531"/>
    </source>
</evidence>
<dbReference type="PANTHER" id="PTHR10695">
    <property type="entry name" value="DEPHOSPHO-COA KINASE-RELATED"/>
    <property type="match status" value="1"/>
</dbReference>
<dbReference type="EMBL" id="FOCW01000001">
    <property type="protein sequence ID" value="SEN28097.1"/>
    <property type="molecule type" value="Genomic_DNA"/>
</dbReference>
<dbReference type="GO" id="GO:0015937">
    <property type="term" value="P:coenzyme A biosynthetic process"/>
    <property type="evidence" value="ECO:0007669"/>
    <property type="project" value="UniProtKB-UniRule"/>
</dbReference>
<accession>A0A1H8FA55</accession>
<dbReference type="NCBIfam" id="TIGR00152">
    <property type="entry name" value="dephospho-CoA kinase"/>
    <property type="match status" value="1"/>
</dbReference>
<evidence type="ECO:0000256" key="1">
    <source>
        <dbReference type="ARBA" id="ARBA00009018"/>
    </source>
</evidence>
<organism evidence="8 9">
    <name type="scientific">Brachymonas denitrificans DSM 15123</name>
    <dbReference type="NCBI Taxonomy" id="1121117"/>
    <lineage>
        <taxon>Bacteria</taxon>
        <taxon>Pseudomonadati</taxon>
        <taxon>Pseudomonadota</taxon>
        <taxon>Betaproteobacteria</taxon>
        <taxon>Burkholderiales</taxon>
        <taxon>Comamonadaceae</taxon>
        <taxon>Brachymonas</taxon>
    </lineage>
</organism>
<dbReference type="PANTHER" id="PTHR10695:SF46">
    <property type="entry name" value="BIFUNCTIONAL COENZYME A SYNTHASE-RELATED"/>
    <property type="match status" value="1"/>
</dbReference>
<comment type="catalytic activity">
    <reaction evidence="5">
        <text>3'-dephospho-CoA + ATP = ADP + CoA + H(+)</text>
        <dbReference type="Rhea" id="RHEA:18245"/>
        <dbReference type="ChEBI" id="CHEBI:15378"/>
        <dbReference type="ChEBI" id="CHEBI:30616"/>
        <dbReference type="ChEBI" id="CHEBI:57287"/>
        <dbReference type="ChEBI" id="CHEBI:57328"/>
        <dbReference type="ChEBI" id="CHEBI:456216"/>
        <dbReference type="EC" id="2.7.1.24"/>
    </reaction>
</comment>
<dbReference type="InterPro" id="IPR027417">
    <property type="entry name" value="P-loop_NTPase"/>
</dbReference>
<keyword evidence="3 5" id="KW-0067">ATP-binding</keyword>
<dbReference type="GO" id="GO:0005524">
    <property type="term" value="F:ATP binding"/>
    <property type="evidence" value="ECO:0007669"/>
    <property type="project" value="UniProtKB-UniRule"/>
</dbReference>
<dbReference type="GO" id="GO:0005737">
    <property type="term" value="C:cytoplasm"/>
    <property type="evidence" value="ECO:0007669"/>
    <property type="project" value="UniProtKB-SubCell"/>
</dbReference>
<gene>
    <name evidence="5" type="primary">coaE</name>
    <name evidence="8" type="ORF">SAMN02745977_00965</name>
</gene>
<comment type="similarity">
    <text evidence="1 5">Belongs to the CoaE family.</text>
</comment>
<evidence type="ECO:0000256" key="3">
    <source>
        <dbReference type="ARBA" id="ARBA00022840"/>
    </source>
</evidence>
<name>A0A1H8FA55_9BURK</name>
<dbReference type="Gene3D" id="3.40.50.300">
    <property type="entry name" value="P-loop containing nucleotide triphosphate hydrolases"/>
    <property type="match status" value="1"/>
</dbReference>
<comment type="function">
    <text evidence="5">Catalyzes the phosphorylation of the 3'-hydroxyl group of dephosphocoenzyme A to form coenzyme A.</text>
</comment>
<feature type="region of interest" description="Disordered" evidence="7">
    <location>
        <begin position="1"/>
        <end position="27"/>
    </location>
</feature>
<reference evidence="8 9" key="1">
    <citation type="submission" date="2016-10" db="EMBL/GenBank/DDBJ databases">
        <authorList>
            <person name="de Groot N.N."/>
        </authorList>
    </citation>
    <scope>NUCLEOTIDE SEQUENCE [LARGE SCALE GENOMIC DNA]</scope>
    <source>
        <strain evidence="8 9">DSM 15123</strain>
    </source>
</reference>
<comment type="pathway">
    <text evidence="5">Cofactor biosynthesis; coenzyme A biosynthesis; CoA from (R)-pantothenate: step 5/5.</text>
</comment>
<dbReference type="SUPFAM" id="SSF52540">
    <property type="entry name" value="P-loop containing nucleoside triphosphate hydrolases"/>
    <property type="match status" value="1"/>
</dbReference>
<keyword evidence="5" id="KW-0963">Cytoplasm</keyword>
<comment type="subcellular location">
    <subcellularLocation>
        <location evidence="5">Cytoplasm</location>
    </subcellularLocation>
</comment>
<dbReference type="STRING" id="1121117.SAMN02745977_00965"/>
<evidence type="ECO:0000256" key="6">
    <source>
        <dbReference type="NCBIfam" id="TIGR00152"/>
    </source>
</evidence>
<sequence length="240" mass="26196">MRRSFPSGLQGAQHGGLHKNQPQTRETRHMQTWHIGLTGGIGSGKSTVAELFQQHGAFLIDADAISRATTAAGGAAITPIRETFGERFIQPDGALDRNAMRELVFAQPDAKRQLEAIVHPLVLQQIRASAAQAVQQGARMVLYDIPLLAESAHWRKRLQQVIVVDCDTDTQIARVMRRNQLTREAVEGIIASQATRQQRHAIADAVVQNGATTTLEGLRAQVEALARHFHLIIGCKGNAA</sequence>
<dbReference type="HAMAP" id="MF_00376">
    <property type="entry name" value="Dephospho_CoA_kinase"/>
    <property type="match status" value="1"/>
</dbReference>
<dbReference type="UniPathway" id="UPA00241">
    <property type="reaction ID" value="UER00356"/>
</dbReference>
<dbReference type="InterPro" id="IPR001977">
    <property type="entry name" value="Depp_CoAkinase"/>
</dbReference>
<evidence type="ECO:0000256" key="5">
    <source>
        <dbReference type="HAMAP-Rule" id="MF_00376"/>
    </source>
</evidence>
<evidence type="ECO:0000256" key="2">
    <source>
        <dbReference type="ARBA" id="ARBA00022741"/>
    </source>
</evidence>
<dbReference type="CDD" id="cd02022">
    <property type="entry name" value="DPCK"/>
    <property type="match status" value="1"/>
</dbReference>
<evidence type="ECO:0000256" key="4">
    <source>
        <dbReference type="ARBA" id="ARBA00022993"/>
    </source>
</evidence>
<evidence type="ECO:0000313" key="8">
    <source>
        <dbReference type="EMBL" id="SEN28097.1"/>
    </source>
</evidence>
<keyword evidence="4 5" id="KW-0173">Coenzyme A biosynthesis</keyword>
<feature type="binding site" evidence="5">
    <location>
        <begin position="42"/>
        <end position="47"/>
    </location>
    <ligand>
        <name>ATP</name>
        <dbReference type="ChEBI" id="CHEBI:30616"/>
    </ligand>
</feature>
<keyword evidence="9" id="KW-1185">Reference proteome</keyword>